<reference evidence="2 3" key="1">
    <citation type="submission" date="2014-08" db="EMBL/GenBank/DDBJ databases">
        <title>Genomic and Phenotypic Diversity of Colwellia psychrerythraea strains from Disparate Marine Basins.</title>
        <authorList>
            <person name="Techtmann S.M."/>
            <person name="Stelling S.C."/>
            <person name="Utturkar S.M."/>
            <person name="Alshibli N."/>
            <person name="Harris A."/>
            <person name="Brown S.D."/>
            <person name="Hazen T.C."/>
        </authorList>
    </citation>
    <scope>NUCLEOTIDE SEQUENCE [LARGE SCALE GENOMIC DNA]</scope>
    <source>
        <strain evidence="2 3">GAB14E</strain>
    </source>
</reference>
<sequence>MNIFECSKKLRELNKAHAHYTLSLDEYRRDRKILLDALDHSVNGIAIKQVAAVPQSMTTPGSDNGQHVENHESLDKTQPYFAGKIDKYMSFIKGSNNS</sequence>
<comment type="caution">
    <text evidence="2">The sequence shown here is derived from an EMBL/GenBank/DDBJ whole genome shotgun (WGS) entry which is preliminary data.</text>
</comment>
<gene>
    <name evidence="2" type="ORF">GAB14E_2038</name>
</gene>
<evidence type="ECO:0000256" key="1">
    <source>
        <dbReference type="SAM" id="MobiDB-lite"/>
    </source>
</evidence>
<dbReference type="OrthoDB" id="6388240at2"/>
<dbReference type="AlphaFoldDB" id="A0A099KVM9"/>
<evidence type="ECO:0000313" key="2">
    <source>
        <dbReference type="EMBL" id="KGJ94804.1"/>
    </source>
</evidence>
<feature type="compositionally biased region" description="Basic and acidic residues" evidence="1">
    <location>
        <begin position="66"/>
        <end position="75"/>
    </location>
</feature>
<feature type="region of interest" description="Disordered" evidence="1">
    <location>
        <begin position="56"/>
        <end position="79"/>
    </location>
</feature>
<dbReference type="RefSeq" id="WP_033081729.1">
    <property type="nucleotide sequence ID" value="NZ_JQEC01000016.1"/>
</dbReference>
<dbReference type="PATRIC" id="fig|28229.3.peg.1651"/>
<name>A0A099KVM9_COLPS</name>
<evidence type="ECO:0000313" key="3">
    <source>
        <dbReference type="Proteomes" id="UP000029868"/>
    </source>
</evidence>
<organism evidence="2 3">
    <name type="scientific">Colwellia psychrerythraea</name>
    <name type="common">Vibrio psychroerythus</name>
    <dbReference type="NCBI Taxonomy" id="28229"/>
    <lineage>
        <taxon>Bacteria</taxon>
        <taxon>Pseudomonadati</taxon>
        <taxon>Pseudomonadota</taxon>
        <taxon>Gammaproteobacteria</taxon>
        <taxon>Alteromonadales</taxon>
        <taxon>Colwelliaceae</taxon>
        <taxon>Colwellia</taxon>
    </lineage>
</organism>
<accession>A0A099KVM9</accession>
<protein>
    <submittedName>
        <fullName evidence="2">Uncharacterized protein</fullName>
    </submittedName>
</protein>
<dbReference type="EMBL" id="JQEC01000016">
    <property type="protein sequence ID" value="KGJ94804.1"/>
    <property type="molecule type" value="Genomic_DNA"/>
</dbReference>
<feature type="compositionally biased region" description="Polar residues" evidence="1">
    <location>
        <begin position="56"/>
        <end position="65"/>
    </location>
</feature>
<dbReference type="Proteomes" id="UP000029868">
    <property type="component" value="Unassembled WGS sequence"/>
</dbReference>
<proteinExistence type="predicted"/>